<sequence>MQKLQFKKEIKASAQKVYETMLGLKNKATYEYWTATFNPTSTYEGSWDKGSKIHFVGVDESGKKGGMASEIVAHQPAGFVSIRHYGFLDGDLEITTGEQVEKWAGGHENYSFQENNGITTVTVDMDTIDEYLEYFNDIYPKALDKLKEISKK</sequence>
<organism evidence="1 2">
    <name type="scientific">Flavobacterium hankyongi</name>
    <dbReference type="NCBI Taxonomy" id="1176532"/>
    <lineage>
        <taxon>Bacteria</taxon>
        <taxon>Pseudomonadati</taxon>
        <taxon>Bacteroidota</taxon>
        <taxon>Flavobacteriia</taxon>
        <taxon>Flavobacteriales</taxon>
        <taxon>Flavobacteriaceae</taxon>
        <taxon>Flavobacterium</taxon>
    </lineage>
</organism>
<evidence type="ECO:0008006" key="3">
    <source>
        <dbReference type="Google" id="ProtNLM"/>
    </source>
</evidence>
<protein>
    <recommendedName>
        <fullName evidence="3">SRPBCC domain-containing protein</fullName>
    </recommendedName>
</protein>
<comment type="caution">
    <text evidence="1">The sequence shown here is derived from an EMBL/GenBank/DDBJ whole genome shotgun (WGS) entry which is preliminary data.</text>
</comment>
<dbReference type="InterPro" id="IPR023393">
    <property type="entry name" value="START-like_dom_sf"/>
</dbReference>
<proteinExistence type="predicted"/>
<dbReference type="RefSeq" id="WP_264542966.1">
    <property type="nucleotide sequence ID" value="NZ_BAABIP010000022.1"/>
</dbReference>
<dbReference type="SUPFAM" id="SSF55961">
    <property type="entry name" value="Bet v1-like"/>
    <property type="match status" value="1"/>
</dbReference>
<reference evidence="2" key="1">
    <citation type="journal article" date="2019" name="Int. J. Syst. Evol. Microbiol.">
        <title>The Global Catalogue of Microorganisms (GCM) 10K type strain sequencing project: providing services to taxonomists for standard genome sequencing and annotation.</title>
        <authorList>
            <consortium name="The Broad Institute Genomics Platform"/>
            <consortium name="The Broad Institute Genome Sequencing Center for Infectious Disease"/>
            <person name="Wu L."/>
            <person name="Ma J."/>
        </authorList>
    </citation>
    <scope>NUCLEOTIDE SEQUENCE [LARGE SCALE GENOMIC DNA]</scope>
    <source>
        <strain evidence="2">JCM 18198</strain>
    </source>
</reference>
<name>A0ABP9AAW3_9FLAO</name>
<evidence type="ECO:0000313" key="2">
    <source>
        <dbReference type="Proteomes" id="UP001500141"/>
    </source>
</evidence>
<dbReference type="EMBL" id="BAABIP010000022">
    <property type="protein sequence ID" value="GAA4777390.1"/>
    <property type="molecule type" value="Genomic_DNA"/>
</dbReference>
<evidence type="ECO:0000313" key="1">
    <source>
        <dbReference type="EMBL" id="GAA4777390.1"/>
    </source>
</evidence>
<gene>
    <name evidence="1" type="ORF">GCM10023230_30820</name>
</gene>
<dbReference type="Proteomes" id="UP001500141">
    <property type="component" value="Unassembled WGS sequence"/>
</dbReference>
<dbReference type="Gene3D" id="3.30.530.20">
    <property type="match status" value="1"/>
</dbReference>
<keyword evidence="2" id="KW-1185">Reference proteome</keyword>
<accession>A0ABP9AAW3</accession>